<proteinExistence type="predicted"/>
<name>A0A0J1GIM0_9GAMM</name>
<dbReference type="EMBL" id="LDOV01000030">
    <property type="protein sequence ID" value="KLU99567.1"/>
    <property type="molecule type" value="Genomic_DNA"/>
</dbReference>
<keyword evidence="1" id="KW-0812">Transmembrane</keyword>
<feature type="transmembrane region" description="Helical" evidence="1">
    <location>
        <begin position="7"/>
        <end position="29"/>
    </location>
</feature>
<dbReference type="AlphaFoldDB" id="A0A0J1GIM0"/>
<keyword evidence="3" id="KW-1185">Reference proteome</keyword>
<keyword evidence="1" id="KW-1133">Transmembrane helix</keyword>
<evidence type="ECO:0000313" key="2">
    <source>
        <dbReference type="EMBL" id="KLU99567.1"/>
    </source>
</evidence>
<feature type="transmembrane region" description="Helical" evidence="1">
    <location>
        <begin position="75"/>
        <end position="97"/>
    </location>
</feature>
<evidence type="ECO:0000256" key="1">
    <source>
        <dbReference type="SAM" id="Phobius"/>
    </source>
</evidence>
<accession>A0A0J1GIM0</accession>
<dbReference type="Proteomes" id="UP000036426">
    <property type="component" value="Unassembled WGS sequence"/>
</dbReference>
<evidence type="ECO:0000313" key="3">
    <source>
        <dbReference type="Proteomes" id="UP000036426"/>
    </source>
</evidence>
<dbReference type="PATRIC" id="fig|754436.4.peg.3639"/>
<gene>
    <name evidence="2" type="ORF">ABT58_17165</name>
</gene>
<protein>
    <submittedName>
        <fullName evidence="2">Uncharacterized protein</fullName>
    </submittedName>
</protein>
<organism evidence="2 3">
    <name type="scientific">Photobacterium aphoticum</name>
    <dbReference type="NCBI Taxonomy" id="754436"/>
    <lineage>
        <taxon>Bacteria</taxon>
        <taxon>Pseudomonadati</taxon>
        <taxon>Pseudomonadota</taxon>
        <taxon>Gammaproteobacteria</taxon>
        <taxon>Vibrionales</taxon>
        <taxon>Vibrionaceae</taxon>
        <taxon>Photobacterium</taxon>
    </lineage>
</organism>
<keyword evidence="1" id="KW-0472">Membrane</keyword>
<sequence length="107" mass="12747">MNTHRRILGWSFLVIGGMNALGMTIMTFQHFEVFSGAPWEIYLLNFVVVSICFMSSVCGFFLLKERRWAFNTLFKLSFLWLLFFPLGTVLALYYFYFHFKYRRKAAL</sequence>
<reference evidence="2 3" key="1">
    <citation type="submission" date="2015-05" db="EMBL/GenBank/DDBJ databases">
        <title>Photobacterium galathea sp. nov.</title>
        <authorList>
            <person name="Machado H."/>
            <person name="Gram L."/>
        </authorList>
    </citation>
    <scope>NUCLEOTIDE SEQUENCE [LARGE SCALE GENOMIC DNA]</scope>
    <source>
        <strain evidence="2 3">DSM 25995</strain>
    </source>
</reference>
<feature type="transmembrane region" description="Helical" evidence="1">
    <location>
        <begin position="41"/>
        <end position="63"/>
    </location>
</feature>
<comment type="caution">
    <text evidence="2">The sequence shown here is derived from an EMBL/GenBank/DDBJ whole genome shotgun (WGS) entry which is preliminary data.</text>
</comment>